<dbReference type="Gene3D" id="1.10.472.10">
    <property type="entry name" value="Cyclin-like"/>
    <property type="match status" value="1"/>
</dbReference>
<dbReference type="OrthoDB" id="2527864at2759"/>
<keyword evidence="2" id="KW-0396">Initiation factor</keyword>
<dbReference type="CDD" id="cd00043">
    <property type="entry name" value="CYCLIN_SF"/>
    <property type="match status" value="1"/>
</dbReference>
<organism evidence="2 3">
    <name type="scientific">Ceratobasidium theobromae</name>
    <dbReference type="NCBI Taxonomy" id="1582974"/>
    <lineage>
        <taxon>Eukaryota</taxon>
        <taxon>Fungi</taxon>
        <taxon>Dikarya</taxon>
        <taxon>Basidiomycota</taxon>
        <taxon>Agaricomycotina</taxon>
        <taxon>Agaricomycetes</taxon>
        <taxon>Cantharellales</taxon>
        <taxon>Ceratobasidiaceae</taxon>
        <taxon>Ceratobasidium</taxon>
    </lineage>
</organism>
<dbReference type="InterPro" id="IPR036915">
    <property type="entry name" value="Cyclin-like_sf"/>
</dbReference>
<comment type="caution">
    <text evidence="2">The sequence shown here is derived from an EMBL/GenBank/DDBJ whole genome shotgun (WGS) entry which is preliminary data.</text>
</comment>
<gene>
    <name evidence="2" type="ORF">CTheo_2436</name>
</gene>
<dbReference type="GO" id="GO:0003743">
    <property type="term" value="F:translation initiation factor activity"/>
    <property type="evidence" value="ECO:0007669"/>
    <property type="project" value="UniProtKB-KW"/>
</dbReference>
<evidence type="ECO:0000313" key="3">
    <source>
        <dbReference type="Proteomes" id="UP000383932"/>
    </source>
</evidence>
<evidence type="ECO:0000256" key="1">
    <source>
        <dbReference type="SAM" id="MobiDB-lite"/>
    </source>
</evidence>
<evidence type="ECO:0000313" key="2">
    <source>
        <dbReference type="EMBL" id="KAB5594099.1"/>
    </source>
</evidence>
<keyword evidence="3" id="KW-1185">Reference proteome</keyword>
<dbReference type="AlphaFoldDB" id="A0A5N5QR27"/>
<sequence length="505" mass="56129">MTTEKGTGTNFGMGRALYNQSSTLVARSGRYLNSDTREARWNRNLETTNFFLAAVTRNMFQSSCTERAQYILEQAMRKGRYRWGVKAERVAGASICIALREAGKAETIREVAVHIQCQEDHLARTYRQITSLLGIRLEPLDPALLVPPIWNYTQDCFNSSAVPPLPPQLLKFLKDMTSRTQAILSLALQLSNLILHVSLTQGRQPPLVACALLMVSLSGEAGKPIPKPNALAFILAARFGGTARGIADRIREIERVIEDWRHELPWAETNLPTNFRKRTVKIATWIKDVVRFKDDLWSKQVDTIGHAYFSPSADGCSDGEVDDNSSCTGSCSTAGSKHSSSRSQSTSSSKRRYLDAGYYDSGRPRAYVVEPSKSRRGPQTTALAALLNPATSTSTSTLTKPDSTRNNLKRCCTDVTDENLFEAGELEGFFRSNSEVEALRARWEGEKRFEGVPEWADDPLKVTSDMAKLGGLGTCVEDDVEEVIGEWRDMSPSGCDDNAFYFYDD</sequence>
<reference evidence="2 3" key="1">
    <citation type="journal article" date="2019" name="Fungal Biol. Biotechnol.">
        <title>Draft genome sequence of fastidious pathogen Ceratobasidium theobromae, which causes vascular-streak dieback in Theobroma cacao.</title>
        <authorList>
            <person name="Ali S.S."/>
            <person name="Asman A."/>
            <person name="Shao J."/>
            <person name="Firmansyah A.P."/>
            <person name="Susilo A.W."/>
            <person name="Rosmana A."/>
            <person name="McMahon P."/>
            <person name="Junaid M."/>
            <person name="Guest D."/>
            <person name="Kheng T.Y."/>
            <person name="Meinhardt L.W."/>
            <person name="Bailey B.A."/>
        </authorList>
    </citation>
    <scope>NUCLEOTIDE SEQUENCE [LARGE SCALE GENOMIC DNA]</scope>
    <source>
        <strain evidence="2 3">CT2</strain>
    </source>
</reference>
<protein>
    <submittedName>
        <fullName evidence="2">Transcription initiation factor IIB</fullName>
    </submittedName>
</protein>
<keyword evidence="2" id="KW-0648">Protein biosynthesis</keyword>
<proteinExistence type="predicted"/>
<feature type="region of interest" description="Disordered" evidence="1">
    <location>
        <begin position="327"/>
        <end position="354"/>
    </location>
</feature>
<dbReference type="Proteomes" id="UP000383932">
    <property type="component" value="Unassembled WGS sequence"/>
</dbReference>
<dbReference type="SUPFAM" id="SSF47954">
    <property type="entry name" value="Cyclin-like"/>
    <property type="match status" value="1"/>
</dbReference>
<accession>A0A5N5QR27</accession>
<dbReference type="EMBL" id="SSOP01000025">
    <property type="protein sequence ID" value="KAB5594099.1"/>
    <property type="molecule type" value="Genomic_DNA"/>
</dbReference>
<feature type="compositionally biased region" description="Low complexity" evidence="1">
    <location>
        <begin position="327"/>
        <end position="348"/>
    </location>
</feature>
<name>A0A5N5QR27_9AGAM</name>